<dbReference type="EMBL" id="JAGPNK010000005">
    <property type="protein sequence ID" value="KAH7320642.1"/>
    <property type="molecule type" value="Genomic_DNA"/>
</dbReference>
<dbReference type="NCBIfam" id="TIGR01250">
    <property type="entry name" value="pro_imino_pep_2"/>
    <property type="match status" value="1"/>
</dbReference>
<reference evidence="4" key="1">
    <citation type="journal article" date="2021" name="Nat. Commun.">
        <title>Genetic determinants of endophytism in the Arabidopsis root mycobiome.</title>
        <authorList>
            <person name="Mesny F."/>
            <person name="Miyauchi S."/>
            <person name="Thiergart T."/>
            <person name="Pickel B."/>
            <person name="Atanasova L."/>
            <person name="Karlsson M."/>
            <person name="Huettel B."/>
            <person name="Barry K.W."/>
            <person name="Haridas S."/>
            <person name="Chen C."/>
            <person name="Bauer D."/>
            <person name="Andreopoulos W."/>
            <person name="Pangilinan J."/>
            <person name="LaButti K."/>
            <person name="Riley R."/>
            <person name="Lipzen A."/>
            <person name="Clum A."/>
            <person name="Drula E."/>
            <person name="Henrissat B."/>
            <person name="Kohler A."/>
            <person name="Grigoriev I.V."/>
            <person name="Martin F.M."/>
            <person name="Hacquard S."/>
        </authorList>
    </citation>
    <scope>NUCLEOTIDE SEQUENCE</scope>
    <source>
        <strain evidence="4">MPI-CAGE-CH-0235</strain>
    </source>
</reference>
<evidence type="ECO:0000259" key="3">
    <source>
        <dbReference type="Pfam" id="PF00561"/>
    </source>
</evidence>
<dbReference type="PRINTS" id="PR00793">
    <property type="entry name" value="PROAMNOPTASE"/>
</dbReference>
<dbReference type="Pfam" id="PF00561">
    <property type="entry name" value="Abhydrolase_1"/>
    <property type="match status" value="1"/>
</dbReference>
<dbReference type="PANTHER" id="PTHR43798:SF33">
    <property type="entry name" value="HYDROLASE, PUTATIVE (AFU_ORTHOLOGUE AFUA_2G14860)-RELATED"/>
    <property type="match status" value="1"/>
</dbReference>
<keyword evidence="5" id="KW-1185">Reference proteome</keyword>
<dbReference type="PANTHER" id="PTHR43798">
    <property type="entry name" value="MONOACYLGLYCEROL LIPASE"/>
    <property type="match status" value="1"/>
</dbReference>
<name>A0A8K0SUY8_9HYPO</name>
<keyword evidence="2" id="KW-0378">Hydrolase</keyword>
<dbReference type="InterPro" id="IPR002410">
    <property type="entry name" value="Peptidase_S33"/>
</dbReference>
<dbReference type="InterPro" id="IPR000073">
    <property type="entry name" value="AB_hydrolase_1"/>
</dbReference>
<evidence type="ECO:0000313" key="5">
    <source>
        <dbReference type="Proteomes" id="UP000813444"/>
    </source>
</evidence>
<dbReference type="GO" id="GO:0006508">
    <property type="term" value="P:proteolysis"/>
    <property type="evidence" value="ECO:0007669"/>
    <property type="project" value="InterPro"/>
</dbReference>
<organism evidence="4 5">
    <name type="scientific">Stachybotrys elegans</name>
    <dbReference type="NCBI Taxonomy" id="80388"/>
    <lineage>
        <taxon>Eukaryota</taxon>
        <taxon>Fungi</taxon>
        <taxon>Dikarya</taxon>
        <taxon>Ascomycota</taxon>
        <taxon>Pezizomycotina</taxon>
        <taxon>Sordariomycetes</taxon>
        <taxon>Hypocreomycetidae</taxon>
        <taxon>Hypocreales</taxon>
        <taxon>Stachybotryaceae</taxon>
        <taxon>Stachybotrys</taxon>
    </lineage>
</organism>
<evidence type="ECO:0000256" key="1">
    <source>
        <dbReference type="ARBA" id="ARBA00010088"/>
    </source>
</evidence>
<dbReference type="OrthoDB" id="190201at2759"/>
<evidence type="ECO:0000313" key="4">
    <source>
        <dbReference type="EMBL" id="KAH7320642.1"/>
    </source>
</evidence>
<dbReference type="GO" id="GO:0016020">
    <property type="term" value="C:membrane"/>
    <property type="evidence" value="ECO:0007669"/>
    <property type="project" value="TreeGrafter"/>
</dbReference>
<comment type="similarity">
    <text evidence="1">Belongs to the peptidase S33 family.</text>
</comment>
<dbReference type="InterPro" id="IPR005945">
    <property type="entry name" value="Pro_imino_pep"/>
</dbReference>
<dbReference type="AlphaFoldDB" id="A0A8K0SUY8"/>
<feature type="domain" description="AB hydrolase-1" evidence="3">
    <location>
        <begin position="33"/>
        <end position="285"/>
    </location>
</feature>
<comment type="caution">
    <text evidence="4">The sequence shown here is derived from an EMBL/GenBank/DDBJ whole genome shotgun (WGS) entry which is preliminary data.</text>
</comment>
<dbReference type="InterPro" id="IPR029058">
    <property type="entry name" value="AB_hydrolase_fold"/>
</dbReference>
<dbReference type="PIRSF" id="PIRSF005539">
    <property type="entry name" value="Pept_S33_TRI_F1"/>
    <property type="match status" value="1"/>
</dbReference>
<accession>A0A8K0SUY8</accession>
<dbReference type="InterPro" id="IPR050266">
    <property type="entry name" value="AB_hydrolase_sf"/>
</dbReference>
<protein>
    <submittedName>
        <fullName evidence="4">Proline-specific peptidase</fullName>
    </submittedName>
</protein>
<dbReference type="Gene3D" id="3.40.50.1820">
    <property type="entry name" value="alpha/beta hydrolase"/>
    <property type="match status" value="1"/>
</dbReference>
<proteinExistence type="inferred from homology"/>
<dbReference type="SUPFAM" id="SSF53474">
    <property type="entry name" value="alpha/beta-Hydrolases"/>
    <property type="match status" value="1"/>
</dbReference>
<sequence>MCEGTALFNVPGLAEPAQTWYRSFGNLHGNQTPLIVLHGGPGACHDYLLPLTDLSVPLVFYDQIGNGKSSHYPEQNGNETFWSVDLFRSELDNLLHHLGLDTRPIDIYGHSWGGMLAAEWAVTPSSSNLRRLVISNSLASMDVWRTGIAALRYQLPDETQEALARAEETGDFTSDEYNAAIELFYQRHLSLAQPWPAPEVQAALDWFAADGTTYSTMYGPSELTITGLLRNWTIIPELHKIKVPTLLMNADQDEAQDVAMQPFFDEIPDASWIKFSDAAHFTHVDQREKYMHELAAFLGGGVVQKPGIKEL</sequence>
<gene>
    <name evidence="4" type="ORF">B0I35DRAFT_390526</name>
</gene>
<dbReference type="GO" id="GO:0008233">
    <property type="term" value="F:peptidase activity"/>
    <property type="evidence" value="ECO:0007669"/>
    <property type="project" value="InterPro"/>
</dbReference>
<evidence type="ECO:0000256" key="2">
    <source>
        <dbReference type="ARBA" id="ARBA00022801"/>
    </source>
</evidence>
<dbReference type="Proteomes" id="UP000813444">
    <property type="component" value="Unassembled WGS sequence"/>
</dbReference>